<gene>
    <name evidence="10" type="ORF">IEN85_10095</name>
</gene>
<reference evidence="10" key="1">
    <citation type="submission" date="2020-09" db="EMBL/GenBank/DDBJ databases">
        <title>Pelagicoccus enzymogenes sp. nov. with an EPS production, isolated from marine sediment.</title>
        <authorList>
            <person name="Feng X."/>
        </authorList>
    </citation>
    <scope>NUCLEOTIDE SEQUENCE</scope>
    <source>
        <strain evidence="10">NFK12</strain>
    </source>
</reference>
<dbReference type="GO" id="GO:0005886">
    <property type="term" value="C:plasma membrane"/>
    <property type="evidence" value="ECO:0007669"/>
    <property type="project" value="UniProtKB-SubCell"/>
</dbReference>
<feature type="transmembrane region" description="Helical" evidence="8">
    <location>
        <begin position="179"/>
        <end position="197"/>
    </location>
</feature>
<evidence type="ECO:0000256" key="8">
    <source>
        <dbReference type="SAM" id="Phobius"/>
    </source>
</evidence>
<sequence length="198" mass="21944">MRYAEAGIHGEGGSVREPALSNSVLGVIVFIMAEMMFFLGLISAFMISKANAVEWPPLDQPRLPIGATAFNSVVLLASGLTMYLTGRVFQNEGFGAKSKRLFLLTLGLGTFFVLFQGFEWVRILSQGLTLQSSTYGAFFYLIIGAHALHAIGSIVAQVRLFLKFRKGTLRLQSFRAGQAFWYFVVGLWPILYVLVYLN</sequence>
<evidence type="ECO:0000313" key="10">
    <source>
        <dbReference type="EMBL" id="MBD5779844.1"/>
    </source>
</evidence>
<dbReference type="GO" id="GO:0019646">
    <property type="term" value="P:aerobic electron transport chain"/>
    <property type="evidence" value="ECO:0007669"/>
    <property type="project" value="InterPro"/>
</dbReference>
<evidence type="ECO:0000256" key="7">
    <source>
        <dbReference type="RuleBase" id="RU003376"/>
    </source>
</evidence>
<protein>
    <submittedName>
        <fullName evidence="10">Cytochrome c oxidase subunit 3</fullName>
    </submittedName>
</protein>
<dbReference type="RefSeq" id="WP_191616977.1">
    <property type="nucleotide sequence ID" value="NZ_JACYFG010000017.1"/>
</dbReference>
<dbReference type="PANTHER" id="PTHR11403">
    <property type="entry name" value="CYTOCHROME C OXIDASE SUBUNIT III"/>
    <property type="match status" value="1"/>
</dbReference>
<keyword evidence="4 7" id="KW-0812">Transmembrane</keyword>
<comment type="similarity">
    <text evidence="2 7">Belongs to the cytochrome c oxidase subunit 3 family.</text>
</comment>
<name>A0A927F7M3_9BACT</name>
<comment type="caution">
    <text evidence="10">The sequence shown here is derived from an EMBL/GenBank/DDBJ whole genome shotgun (WGS) entry which is preliminary data.</text>
</comment>
<keyword evidence="11" id="KW-1185">Reference proteome</keyword>
<evidence type="ECO:0000259" key="9">
    <source>
        <dbReference type="PROSITE" id="PS50253"/>
    </source>
</evidence>
<keyword evidence="3" id="KW-1003">Cell membrane</keyword>
<dbReference type="Gene3D" id="1.20.120.80">
    <property type="entry name" value="Cytochrome c oxidase, subunit III, four-helix bundle"/>
    <property type="match status" value="1"/>
</dbReference>
<feature type="transmembrane region" description="Helical" evidence="8">
    <location>
        <begin position="101"/>
        <end position="118"/>
    </location>
</feature>
<dbReference type="PROSITE" id="PS50253">
    <property type="entry name" value="COX3"/>
    <property type="match status" value="1"/>
</dbReference>
<proteinExistence type="inferred from homology"/>
<dbReference type="GO" id="GO:0004129">
    <property type="term" value="F:cytochrome-c oxidase activity"/>
    <property type="evidence" value="ECO:0007669"/>
    <property type="project" value="InterPro"/>
</dbReference>
<feature type="domain" description="Heme-copper oxidase subunit III family profile" evidence="9">
    <location>
        <begin position="1"/>
        <end position="198"/>
    </location>
</feature>
<dbReference type="CDD" id="cd00386">
    <property type="entry name" value="Heme_Cu_Oxidase_III_like"/>
    <property type="match status" value="1"/>
</dbReference>
<dbReference type="Proteomes" id="UP000622317">
    <property type="component" value="Unassembled WGS sequence"/>
</dbReference>
<evidence type="ECO:0000256" key="5">
    <source>
        <dbReference type="ARBA" id="ARBA00022989"/>
    </source>
</evidence>
<dbReference type="InterPro" id="IPR024791">
    <property type="entry name" value="Cyt_c/ubiquinol_Oxase_su3"/>
</dbReference>
<organism evidence="10 11">
    <name type="scientific">Pelagicoccus enzymogenes</name>
    <dbReference type="NCBI Taxonomy" id="2773457"/>
    <lineage>
        <taxon>Bacteria</taxon>
        <taxon>Pseudomonadati</taxon>
        <taxon>Verrucomicrobiota</taxon>
        <taxon>Opitutia</taxon>
        <taxon>Puniceicoccales</taxon>
        <taxon>Pelagicoccaceae</taxon>
        <taxon>Pelagicoccus</taxon>
    </lineage>
</organism>
<keyword evidence="6 8" id="KW-0472">Membrane</keyword>
<comment type="subcellular location">
    <subcellularLocation>
        <location evidence="1 7">Cell membrane</location>
        <topology evidence="1 7">Multi-pass membrane protein</topology>
    </subcellularLocation>
</comment>
<evidence type="ECO:0000256" key="2">
    <source>
        <dbReference type="ARBA" id="ARBA00010581"/>
    </source>
</evidence>
<dbReference type="InterPro" id="IPR035973">
    <property type="entry name" value="Cyt_c_oxidase_su3-like_sf"/>
</dbReference>
<feature type="transmembrane region" description="Helical" evidence="8">
    <location>
        <begin position="138"/>
        <end position="158"/>
    </location>
</feature>
<dbReference type="Pfam" id="PF00510">
    <property type="entry name" value="COX3"/>
    <property type="match status" value="1"/>
</dbReference>
<dbReference type="EMBL" id="JACYFG010000017">
    <property type="protein sequence ID" value="MBD5779844.1"/>
    <property type="molecule type" value="Genomic_DNA"/>
</dbReference>
<evidence type="ECO:0000256" key="3">
    <source>
        <dbReference type="ARBA" id="ARBA00022475"/>
    </source>
</evidence>
<dbReference type="InterPro" id="IPR013833">
    <property type="entry name" value="Cyt_c_oxidase_su3_a-hlx"/>
</dbReference>
<accession>A0A927F7M3</accession>
<feature type="transmembrane region" description="Helical" evidence="8">
    <location>
        <begin position="24"/>
        <end position="47"/>
    </location>
</feature>
<evidence type="ECO:0000256" key="4">
    <source>
        <dbReference type="ARBA" id="ARBA00022692"/>
    </source>
</evidence>
<keyword evidence="5 8" id="KW-1133">Transmembrane helix</keyword>
<dbReference type="InterPro" id="IPR000298">
    <property type="entry name" value="Cyt_c_oxidase-like_su3"/>
</dbReference>
<evidence type="ECO:0000256" key="1">
    <source>
        <dbReference type="ARBA" id="ARBA00004651"/>
    </source>
</evidence>
<feature type="transmembrane region" description="Helical" evidence="8">
    <location>
        <begin position="67"/>
        <end position="89"/>
    </location>
</feature>
<dbReference type="SUPFAM" id="SSF81452">
    <property type="entry name" value="Cytochrome c oxidase subunit III-like"/>
    <property type="match status" value="1"/>
</dbReference>
<dbReference type="AlphaFoldDB" id="A0A927F7M3"/>
<evidence type="ECO:0000256" key="6">
    <source>
        <dbReference type="ARBA" id="ARBA00023136"/>
    </source>
</evidence>
<dbReference type="PANTHER" id="PTHR11403:SF2">
    <property type="entry name" value="CYTOCHROME BO(3) UBIQUINOL OXIDASE SUBUNIT 3"/>
    <property type="match status" value="1"/>
</dbReference>
<evidence type="ECO:0000313" key="11">
    <source>
        <dbReference type="Proteomes" id="UP000622317"/>
    </source>
</evidence>